<dbReference type="GO" id="GO:0016829">
    <property type="term" value="F:lyase activity"/>
    <property type="evidence" value="ECO:0007669"/>
    <property type="project" value="UniProtKB-KW"/>
</dbReference>
<dbReference type="AlphaFoldDB" id="A0A4R7RL34"/>
<keyword evidence="1" id="KW-0732">Signal</keyword>
<dbReference type="InterPro" id="IPR025975">
    <property type="entry name" value="Polysacc_lyase"/>
</dbReference>
<dbReference type="Pfam" id="PF14099">
    <property type="entry name" value="Polysacc_lyase"/>
    <property type="match status" value="1"/>
</dbReference>
<accession>A0A4R7RL34</accession>
<keyword evidence="2" id="KW-0456">Lyase</keyword>
<evidence type="ECO:0000313" key="2">
    <source>
        <dbReference type="EMBL" id="TDU66040.1"/>
    </source>
</evidence>
<reference evidence="2 3" key="1">
    <citation type="submission" date="2019-03" db="EMBL/GenBank/DDBJ databases">
        <title>Genomic Encyclopedia of Archaeal and Bacterial Type Strains, Phase II (KMG-II): from individual species to whole genera.</title>
        <authorList>
            <person name="Goeker M."/>
        </authorList>
    </citation>
    <scope>NUCLEOTIDE SEQUENCE [LARGE SCALE GENOMIC DNA]</scope>
    <source>
        <strain evidence="2 3">ATCC 25309</strain>
    </source>
</reference>
<name>A0A4R7RL34_9BACT</name>
<gene>
    <name evidence="2" type="ORF">EI77_03777</name>
</gene>
<dbReference type="Proteomes" id="UP000295662">
    <property type="component" value="Unassembled WGS sequence"/>
</dbReference>
<feature type="chain" id="PRO_5020830468" evidence="1">
    <location>
        <begin position="24"/>
        <end position="248"/>
    </location>
</feature>
<dbReference type="OrthoDB" id="1444191at2"/>
<dbReference type="Gene3D" id="2.60.120.200">
    <property type="match status" value="1"/>
</dbReference>
<sequence length="248" mass="28144">MPMPPMSRFFLPLLIASAMPLHAALLKLADFETGDVTQLRIQQGSPDAVTLVTSPVRAGKYAAKMLLRATDPEVAKGQRAEFTDDRTKIQMDTEYWYGLSLYLPGEFKAPQKRDAVLFQWHTQQGGPSPVLAIRVQGDEWVITSDAIPGGKRRRMKRLPMQKDVWTDWVVHVRWASDTTGFWSIWKDGVEVINEKDIITQYPEKLGPYAKFGQYHSVEETDRNVIYADEYRVAGPEGSYEMVAPPKAR</sequence>
<proteinExistence type="predicted"/>
<evidence type="ECO:0000313" key="3">
    <source>
        <dbReference type="Proteomes" id="UP000295662"/>
    </source>
</evidence>
<evidence type="ECO:0000256" key="1">
    <source>
        <dbReference type="SAM" id="SignalP"/>
    </source>
</evidence>
<protein>
    <submittedName>
        <fullName evidence="2">Polysaccharide lyase-like protein</fullName>
    </submittedName>
</protein>
<keyword evidence="3" id="KW-1185">Reference proteome</keyword>
<feature type="signal peptide" evidence="1">
    <location>
        <begin position="1"/>
        <end position="23"/>
    </location>
</feature>
<dbReference type="EMBL" id="SOCA01000009">
    <property type="protein sequence ID" value="TDU66040.1"/>
    <property type="molecule type" value="Genomic_DNA"/>
</dbReference>
<organism evidence="2 3">
    <name type="scientific">Prosthecobacter fusiformis</name>
    <dbReference type="NCBI Taxonomy" id="48464"/>
    <lineage>
        <taxon>Bacteria</taxon>
        <taxon>Pseudomonadati</taxon>
        <taxon>Verrucomicrobiota</taxon>
        <taxon>Verrucomicrobiia</taxon>
        <taxon>Verrucomicrobiales</taxon>
        <taxon>Verrucomicrobiaceae</taxon>
        <taxon>Prosthecobacter</taxon>
    </lineage>
</organism>
<comment type="caution">
    <text evidence="2">The sequence shown here is derived from an EMBL/GenBank/DDBJ whole genome shotgun (WGS) entry which is preliminary data.</text>
</comment>